<protein>
    <submittedName>
        <fullName evidence="1 2">Uncharacterized protein</fullName>
    </submittedName>
</protein>
<evidence type="ECO:0000313" key="1">
    <source>
        <dbReference type="EMBL" id="PNR27742.1"/>
    </source>
</evidence>
<accession>A0A2K1IEN9</accession>
<evidence type="ECO:0000313" key="3">
    <source>
        <dbReference type="Proteomes" id="UP000006727"/>
    </source>
</evidence>
<organism evidence="1">
    <name type="scientific">Physcomitrium patens</name>
    <name type="common">Spreading-leaved earth moss</name>
    <name type="synonym">Physcomitrella patens</name>
    <dbReference type="NCBI Taxonomy" id="3218"/>
    <lineage>
        <taxon>Eukaryota</taxon>
        <taxon>Viridiplantae</taxon>
        <taxon>Streptophyta</taxon>
        <taxon>Embryophyta</taxon>
        <taxon>Bryophyta</taxon>
        <taxon>Bryophytina</taxon>
        <taxon>Bryopsida</taxon>
        <taxon>Funariidae</taxon>
        <taxon>Funariales</taxon>
        <taxon>Funariaceae</taxon>
        <taxon>Physcomitrium</taxon>
    </lineage>
</organism>
<dbReference type="Proteomes" id="UP000006727">
    <property type="component" value="Chromosome 25"/>
</dbReference>
<dbReference type="EnsemblPlants" id="Pp3c25_12910V3.1">
    <property type="protein sequence ID" value="PAC:32980761.CDS.1"/>
    <property type="gene ID" value="Pp3c25_12910"/>
</dbReference>
<dbReference type="AlphaFoldDB" id="A0A2K1IEN9"/>
<reference evidence="1 3" key="2">
    <citation type="journal article" date="2018" name="Plant J.">
        <title>The Physcomitrella patens chromosome-scale assembly reveals moss genome structure and evolution.</title>
        <authorList>
            <person name="Lang D."/>
            <person name="Ullrich K.K."/>
            <person name="Murat F."/>
            <person name="Fuchs J."/>
            <person name="Jenkins J."/>
            <person name="Haas F.B."/>
            <person name="Piednoel M."/>
            <person name="Gundlach H."/>
            <person name="Van Bel M."/>
            <person name="Meyberg R."/>
            <person name="Vives C."/>
            <person name="Morata J."/>
            <person name="Symeonidi A."/>
            <person name="Hiss M."/>
            <person name="Muchero W."/>
            <person name="Kamisugi Y."/>
            <person name="Saleh O."/>
            <person name="Blanc G."/>
            <person name="Decker E.L."/>
            <person name="van Gessel N."/>
            <person name="Grimwood J."/>
            <person name="Hayes R.D."/>
            <person name="Graham S.W."/>
            <person name="Gunter L.E."/>
            <person name="McDaniel S.F."/>
            <person name="Hoernstein S.N.W."/>
            <person name="Larsson A."/>
            <person name="Li F.W."/>
            <person name="Perroud P.F."/>
            <person name="Phillips J."/>
            <person name="Ranjan P."/>
            <person name="Rokshar D.S."/>
            <person name="Rothfels C.J."/>
            <person name="Schneider L."/>
            <person name="Shu S."/>
            <person name="Stevenson D.W."/>
            <person name="Thummler F."/>
            <person name="Tillich M."/>
            <person name="Villarreal Aguilar J.C."/>
            <person name="Widiez T."/>
            <person name="Wong G.K."/>
            <person name="Wymore A."/>
            <person name="Zhang Y."/>
            <person name="Zimmer A.D."/>
            <person name="Quatrano R.S."/>
            <person name="Mayer K.F.X."/>
            <person name="Goodstein D."/>
            <person name="Casacuberta J.M."/>
            <person name="Vandepoele K."/>
            <person name="Reski R."/>
            <person name="Cuming A.C."/>
            <person name="Tuskan G.A."/>
            <person name="Maumus F."/>
            <person name="Salse J."/>
            <person name="Schmutz J."/>
            <person name="Rensing S.A."/>
        </authorList>
    </citation>
    <scope>NUCLEOTIDE SEQUENCE [LARGE SCALE GENOMIC DNA]</scope>
    <source>
        <strain evidence="2 3">cv. Gransden 2004</strain>
    </source>
</reference>
<proteinExistence type="predicted"/>
<sequence length="71" mass="7735">MRSLILQAGLRCTKRHGGCTARLRPSQPCETCGICPHLRGMPGSHTLRYMIRLRGATGPSGAELFLAAFRP</sequence>
<dbReference type="InParanoid" id="A0A2K1IEN9"/>
<gene>
    <name evidence="1" type="ORF">PHYPA_029894</name>
</gene>
<keyword evidence="3" id="KW-1185">Reference proteome</keyword>
<evidence type="ECO:0000313" key="2">
    <source>
        <dbReference type="EnsemblPlants" id="PAC:32980761.CDS.1"/>
    </source>
</evidence>
<reference evidence="1 3" key="1">
    <citation type="journal article" date="2008" name="Science">
        <title>The Physcomitrella genome reveals evolutionary insights into the conquest of land by plants.</title>
        <authorList>
            <person name="Rensing S."/>
            <person name="Lang D."/>
            <person name="Zimmer A."/>
            <person name="Terry A."/>
            <person name="Salamov A."/>
            <person name="Shapiro H."/>
            <person name="Nishiyama T."/>
            <person name="Perroud P.-F."/>
            <person name="Lindquist E."/>
            <person name="Kamisugi Y."/>
            <person name="Tanahashi T."/>
            <person name="Sakakibara K."/>
            <person name="Fujita T."/>
            <person name="Oishi K."/>
            <person name="Shin-I T."/>
            <person name="Kuroki Y."/>
            <person name="Toyoda A."/>
            <person name="Suzuki Y."/>
            <person name="Hashimoto A."/>
            <person name="Yamaguchi K."/>
            <person name="Sugano A."/>
            <person name="Kohara Y."/>
            <person name="Fujiyama A."/>
            <person name="Anterola A."/>
            <person name="Aoki S."/>
            <person name="Ashton N."/>
            <person name="Barbazuk W.B."/>
            <person name="Barker E."/>
            <person name="Bennetzen J."/>
            <person name="Bezanilla M."/>
            <person name="Blankenship R."/>
            <person name="Cho S.H."/>
            <person name="Dutcher S."/>
            <person name="Estelle M."/>
            <person name="Fawcett J.A."/>
            <person name="Gundlach H."/>
            <person name="Hanada K."/>
            <person name="Heyl A."/>
            <person name="Hicks K.A."/>
            <person name="Hugh J."/>
            <person name="Lohr M."/>
            <person name="Mayer K."/>
            <person name="Melkozernov A."/>
            <person name="Murata T."/>
            <person name="Nelson D."/>
            <person name="Pils B."/>
            <person name="Prigge M."/>
            <person name="Reiss B."/>
            <person name="Renner T."/>
            <person name="Rombauts S."/>
            <person name="Rushton P."/>
            <person name="Sanderfoot A."/>
            <person name="Schween G."/>
            <person name="Shiu S.-H."/>
            <person name="Stueber K."/>
            <person name="Theodoulou F.L."/>
            <person name="Tu H."/>
            <person name="Van de Peer Y."/>
            <person name="Verrier P.J."/>
            <person name="Waters E."/>
            <person name="Wood A."/>
            <person name="Yang L."/>
            <person name="Cove D."/>
            <person name="Cuming A."/>
            <person name="Hasebe M."/>
            <person name="Lucas S."/>
            <person name="Mishler D.B."/>
            <person name="Reski R."/>
            <person name="Grigoriev I."/>
            <person name="Quatrano R.S."/>
            <person name="Boore J.L."/>
        </authorList>
    </citation>
    <scope>NUCLEOTIDE SEQUENCE [LARGE SCALE GENOMIC DNA]</scope>
    <source>
        <strain evidence="2 3">cv. Gransden 2004</strain>
    </source>
</reference>
<dbReference type="EMBL" id="ABEU02000025">
    <property type="protein sequence ID" value="PNR27742.1"/>
    <property type="molecule type" value="Genomic_DNA"/>
</dbReference>
<reference evidence="2" key="3">
    <citation type="submission" date="2020-12" db="UniProtKB">
        <authorList>
            <consortium name="EnsemblPlants"/>
        </authorList>
    </citation>
    <scope>IDENTIFICATION</scope>
</reference>
<dbReference type="Gramene" id="Pp3c25_12910V3.1">
    <property type="protein sequence ID" value="PAC:32980761.CDS.1"/>
    <property type="gene ID" value="Pp3c25_12910"/>
</dbReference>
<name>A0A2K1IEN9_PHYPA</name>